<gene>
    <name evidence="1" type="ORF">HK440_01170</name>
</gene>
<proteinExistence type="predicted"/>
<organism evidence="1 2">
    <name type="scientific">Helicobacter pylori</name>
    <name type="common">Campylobacter pylori</name>
    <dbReference type="NCBI Taxonomy" id="210"/>
    <lineage>
        <taxon>Bacteria</taxon>
        <taxon>Pseudomonadati</taxon>
        <taxon>Campylobacterota</taxon>
        <taxon>Epsilonproteobacteria</taxon>
        <taxon>Campylobacterales</taxon>
        <taxon>Helicobacteraceae</taxon>
        <taxon>Helicobacter</taxon>
    </lineage>
</organism>
<reference evidence="1 2" key="1">
    <citation type="submission" date="2020-05" db="EMBL/GenBank/DDBJ databases">
        <title>Proteome, Transcriptome, Methylome of different strains of Helicobacter pylori.</title>
        <authorList>
            <person name="Butenko I."/>
            <person name="Fedorov D."/>
            <person name="Babenko V."/>
            <person name="Manolov A."/>
            <person name="Boldyreva D."/>
            <person name="Klimina K."/>
            <person name="Veselovski V."/>
            <person name="Malahova M."/>
            <person name="Semashko T."/>
            <person name="Semenov I."/>
            <person name="Govorun V."/>
        </authorList>
    </citation>
    <scope>NUCLEOTIDE SEQUENCE [LARGE SCALE GENOMIC DNA]</scope>
    <source>
        <strain evidence="1 2">HPY</strain>
    </source>
</reference>
<evidence type="ECO:0000313" key="2">
    <source>
        <dbReference type="Proteomes" id="UP000502945"/>
    </source>
</evidence>
<dbReference type="Proteomes" id="UP000502945">
    <property type="component" value="Chromosome"/>
</dbReference>
<sequence length="47" mass="5429">MRKLTTKGFYGGCYKKSELDIDDKKAFEIESEANKPLLMAQVCLKRM</sequence>
<dbReference type="EMBL" id="CP053396">
    <property type="protein sequence ID" value="QJW42888.1"/>
    <property type="molecule type" value="Genomic_DNA"/>
</dbReference>
<dbReference type="AlphaFoldDB" id="A0AAE7APW6"/>
<protein>
    <submittedName>
        <fullName evidence="1">Uncharacterized protein</fullName>
    </submittedName>
</protein>
<name>A0AAE7APW6_HELPX</name>
<accession>A0AAE7APW6</accession>
<evidence type="ECO:0000313" key="1">
    <source>
        <dbReference type="EMBL" id="QJW42888.1"/>
    </source>
</evidence>